<evidence type="ECO:0000256" key="1">
    <source>
        <dbReference type="SAM" id="MobiDB-lite"/>
    </source>
</evidence>
<dbReference type="Proteomes" id="UP000663853">
    <property type="component" value="Unassembled WGS sequence"/>
</dbReference>
<sequence length="170" mass="19249">MQWYVKRYPGSSRYAIRNVPYDKYVAIDTEADSEACGAEENGAAVLELEHQFQDSYLIKLTGTKYRLEHPKVNIVSEGRMHTTMRFTDKDTLQGCVWRFEKISDNAGSPLKPRPEATNTTPPVPLAPQSNNLLSPDSGSPYTDDAHFYTDLLFNMPRSPFSRTQRIAALD</sequence>
<reference evidence="2" key="1">
    <citation type="submission" date="2021-01" db="EMBL/GenBank/DDBJ databases">
        <authorList>
            <person name="Kaushik A."/>
        </authorList>
    </citation>
    <scope>NUCLEOTIDE SEQUENCE</scope>
    <source>
        <strain evidence="2">AG6-10EEA</strain>
    </source>
</reference>
<accession>A0A8H3BQW8</accession>
<comment type="caution">
    <text evidence="2">The sequence shown here is derived from an EMBL/GenBank/DDBJ whole genome shotgun (WGS) entry which is preliminary data.</text>
</comment>
<protein>
    <submittedName>
        <fullName evidence="2">Uncharacterized protein</fullName>
    </submittedName>
</protein>
<feature type="region of interest" description="Disordered" evidence="1">
    <location>
        <begin position="106"/>
        <end position="138"/>
    </location>
</feature>
<evidence type="ECO:0000313" key="3">
    <source>
        <dbReference type="Proteomes" id="UP000663853"/>
    </source>
</evidence>
<feature type="compositionally biased region" description="Polar residues" evidence="1">
    <location>
        <begin position="127"/>
        <end position="138"/>
    </location>
</feature>
<gene>
    <name evidence="2" type="ORF">RDB_LOCUS65498</name>
</gene>
<dbReference type="EMBL" id="CAJMXA010001564">
    <property type="protein sequence ID" value="CAE6464250.1"/>
    <property type="molecule type" value="Genomic_DNA"/>
</dbReference>
<proteinExistence type="predicted"/>
<evidence type="ECO:0000313" key="2">
    <source>
        <dbReference type="EMBL" id="CAE6464250.1"/>
    </source>
</evidence>
<dbReference type="AlphaFoldDB" id="A0A8H3BQW8"/>
<name>A0A8H3BQW8_9AGAM</name>
<organism evidence="2 3">
    <name type="scientific">Rhizoctonia solani</name>
    <dbReference type="NCBI Taxonomy" id="456999"/>
    <lineage>
        <taxon>Eukaryota</taxon>
        <taxon>Fungi</taxon>
        <taxon>Dikarya</taxon>
        <taxon>Basidiomycota</taxon>
        <taxon>Agaricomycotina</taxon>
        <taxon>Agaricomycetes</taxon>
        <taxon>Cantharellales</taxon>
        <taxon>Ceratobasidiaceae</taxon>
        <taxon>Rhizoctonia</taxon>
    </lineage>
</organism>